<reference evidence="3" key="1">
    <citation type="journal article" date="2019" name="Int. J. Syst. Evol. Microbiol.">
        <title>The Global Catalogue of Microorganisms (GCM) 10K type strain sequencing project: providing services to taxonomists for standard genome sequencing and annotation.</title>
        <authorList>
            <consortium name="The Broad Institute Genomics Platform"/>
            <consortium name="The Broad Institute Genome Sequencing Center for Infectious Disease"/>
            <person name="Wu L."/>
            <person name="Ma J."/>
        </authorList>
    </citation>
    <scope>NUCLEOTIDE SEQUENCE [LARGE SCALE GENOMIC DNA]</scope>
    <source>
        <strain evidence="3">JCM 17064</strain>
    </source>
</reference>
<accession>A0ABP7U5Q6</accession>
<evidence type="ECO:0000313" key="3">
    <source>
        <dbReference type="Proteomes" id="UP001500968"/>
    </source>
</evidence>
<keyword evidence="1" id="KW-1133">Transmembrane helix</keyword>
<dbReference type="EMBL" id="BAABCR010000015">
    <property type="protein sequence ID" value="GAA4036386.1"/>
    <property type="molecule type" value="Genomic_DNA"/>
</dbReference>
<sequence>MEPNKLEKQFRDQLNAREIQPSAQAWDRLDAMLSVAEEKKTRKPFGFLFIAAGILVLVTLGLFFFNQNDTVISTPNTIVGTETKNDTAQNPAEIRTAPIVESQKQNKAVAASDVQPTTHNNVSLSAVEGQQKRTNRQGVSIQNQSPKSNQIIRDKTIEYQVSSDVALKELPKIMEQKEIVIRKEVKAKSDESLLADLDHKVKESTNKTATVKVDAKSLLSQVDGEVEYSFREKMLQKINKNYQEVKVALANRNNE</sequence>
<evidence type="ECO:0000256" key="1">
    <source>
        <dbReference type="SAM" id="Phobius"/>
    </source>
</evidence>
<protein>
    <recommendedName>
        <fullName evidence="4">Anti-sigma factor</fullName>
    </recommendedName>
</protein>
<evidence type="ECO:0008006" key="4">
    <source>
        <dbReference type="Google" id="ProtNLM"/>
    </source>
</evidence>
<dbReference type="Proteomes" id="UP001500968">
    <property type="component" value="Unassembled WGS sequence"/>
</dbReference>
<organism evidence="2 3">
    <name type="scientific">Flavobacterium cheonhonense</name>
    <dbReference type="NCBI Taxonomy" id="706185"/>
    <lineage>
        <taxon>Bacteria</taxon>
        <taxon>Pseudomonadati</taxon>
        <taxon>Bacteroidota</taxon>
        <taxon>Flavobacteriia</taxon>
        <taxon>Flavobacteriales</taxon>
        <taxon>Flavobacteriaceae</taxon>
        <taxon>Flavobacterium</taxon>
    </lineage>
</organism>
<feature type="transmembrane region" description="Helical" evidence="1">
    <location>
        <begin position="45"/>
        <end position="65"/>
    </location>
</feature>
<name>A0ABP7U5Q6_9FLAO</name>
<proteinExistence type="predicted"/>
<keyword evidence="1" id="KW-0472">Membrane</keyword>
<evidence type="ECO:0000313" key="2">
    <source>
        <dbReference type="EMBL" id="GAA4036386.1"/>
    </source>
</evidence>
<gene>
    <name evidence="2" type="ORF">GCM10022386_22440</name>
</gene>
<keyword evidence="1" id="KW-0812">Transmembrane</keyword>
<comment type="caution">
    <text evidence="2">The sequence shown here is derived from an EMBL/GenBank/DDBJ whole genome shotgun (WGS) entry which is preliminary data.</text>
</comment>
<keyword evidence="3" id="KW-1185">Reference proteome</keyword>
<dbReference type="RefSeq" id="WP_324690104.1">
    <property type="nucleotide sequence ID" value="NZ_BAABCR010000015.1"/>
</dbReference>